<gene>
    <name evidence="7" type="ORF">BE17_40535</name>
</gene>
<dbReference type="GO" id="GO:0004130">
    <property type="term" value="F:cytochrome-c peroxidase activity"/>
    <property type="evidence" value="ECO:0007669"/>
    <property type="project" value="TreeGrafter"/>
</dbReference>
<evidence type="ECO:0000256" key="4">
    <source>
        <dbReference type="PROSITE-ProRule" id="PRU00433"/>
    </source>
</evidence>
<evidence type="ECO:0000256" key="1">
    <source>
        <dbReference type="ARBA" id="ARBA00022617"/>
    </source>
</evidence>
<keyword evidence="5" id="KW-1133">Transmembrane helix</keyword>
<keyword evidence="3 4" id="KW-0408">Iron</keyword>
<dbReference type="PANTHER" id="PTHR30600">
    <property type="entry name" value="CYTOCHROME C PEROXIDASE-RELATED"/>
    <property type="match status" value="1"/>
</dbReference>
<dbReference type="GO" id="GO:0009055">
    <property type="term" value="F:electron transfer activity"/>
    <property type="evidence" value="ECO:0007669"/>
    <property type="project" value="InterPro"/>
</dbReference>
<dbReference type="PROSITE" id="PS51007">
    <property type="entry name" value="CYTC"/>
    <property type="match status" value="1"/>
</dbReference>
<feature type="domain" description="Cytochrome c" evidence="6">
    <location>
        <begin position="325"/>
        <end position="498"/>
    </location>
</feature>
<dbReference type="GO" id="GO:0020037">
    <property type="term" value="F:heme binding"/>
    <property type="evidence" value="ECO:0007669"/>
    <property type="project" value="InterPro"/>
</dbReference>
<dbReference type="InterPro" id="IPR051395">
    <property type="entry name" value="Cytochrome_c_Peroxidase/MauG"/>
</dbReference>
<dbReference type="AlphaFoldDB" id="A0A150SNK8"/>
<evidence type="ECO:0000256" key="5">
    <source>
        <dbReference type="SAM" id="Phobius"/>
    </source>
</evidence>
<dbReference type="InterPro" id="IPR009056">
    <property type="entry name" value="Cyt_c-like_dom"/>
</dbReference>
<feature type="transmembrane region" description="Helical" evidence="5">
    <location>
        <begin position="20"/>
        <end position="37"/>
    </location>
</feature>
<reference evidence="7 8" key="1">
    <citation type="submission" date="2014-02" db="EMBL/GenBank/DDBJ databases">
        <title>The small core and large imbalanced accessory genome model reveals a collaborative survival strategy of Sorangium cellulosum strains in nature.</title>
        <authorList>
            <person name="Han K."/>
            <person name="Peng R."/>
            <person name="Blom J."/>
            <person name="Li Y.-Z."/>
        </authorList>
    </citation>
    <scope>NUCLEOTIDE SEQUENCE [LARGE SCALE GENOMIC DNA]</scope>
    <source>
        <strain evidence="7 8">So0011-07</strain>
    </source>
</reference>
<proteinExistence type="predicted"/>
<keyword evidence="5" id="KW-0472">Membrane</keyword>
<dbReference type="Pfam" id="PF21419">
    <property type="entry name" value="RoxA-like_Cyt-c"/>
    <property type="match status" value="1"/>
</dbReference>
<dbReference type="GO" id="GO:0046872">
    <property type="term" value="F:metal ion binding"/>
    <property type="evidence" value="ECO:0007669"/>
    <property type="project" value="UniProtKB-KW"/>
</dbReference>
<keyword evidence="2 4" id="KW-0479">Metal-binding</keyword>
<dbReference type="Gene3D" id="1.10.760.10">
    <property type="entry name" value="Cytochrome c-like domain"/>
    <property type="match status" value="1"/>
</dbReference>
<dbReference type="PANTHER" id="PTHR30600:SF9">
    <property type="entry name" value="BLR7738 PROTEIN"/>
    <property type="match status" value="1"/>
</dbReference>
<keyword evidence="5" id="KW-0812">Transmembrane</keyword>
<dbReference type="InterPro" id="IPR036909">
    <property type="entry name" value="Cyt_c-like_dom_sf"/>
</dbReference>
<organism evidence="7 8">
    <name type="scientific">Sorangium cellulosum</name>
    <name type="common">Polyangium cellulosum</name>
    <dbReference type="NCBI Taxonomy" id="56"/>
    <lineage>
        <taxon>Bacteria</taxon>
        <taxon>Pseudomonadati</taxon>
        <taxon>Myxococcota</taxon>
        <taxon>Polyangia</taxon>
        <taxon>Polyangiales</taxon>
        <taxon>Polyangiaceae</taxon>
        <taxon>Sorangium</taxon>
    </lineage>
</organism>
<accession>A0A150SNK8</accession>
<dbReference type="EMBL" id="JEMB01000766">
    <property type="protein sequence ID" value="KYF94029.1"/>
    <property type="molecule type" value="Genomic_DNA"/>
</dbReference>
<evidence type="ECO:0000313" key="8">
    <source>
        <dbReference type="Proteomes" id="UP000075635"/>
    </source>
</evidence>
<sequence>MNTHDVREPMDEGARRWRRLRNGIAGALSALAVFFLVSSRYAPNQPVNYENIEDRFRYGTIGADTDSGLPLRVMQVLPRMFPEYLPAGRRRDYTAFGFIQEPGHPMPVGFSIRRRVIDLVGQNCAVCHVGSVRASEQSAPTHYLGMPANTVDLQAYFEFLFRCASDARFTPDLVIDEVERDGALFPLDRLIYRAAIERMKTGLLSQRDSLGPFLRENPPPGPGRVDTFNPYKTRQFAAYYQGHIPAEERIGTADFPSIWNQGPREGMHLHWDGNNTSVNERNVSAAFGAGATREDVDLPRITSIKEWLDELPPPAFPFERGADPARLQRGQALHAEYCASCHAVGGASVGRVVPLEEIGTDEHRLNSYTQFFRQLQVFYGRGYDWEFRHFQKTHGYANQPLDGIWARAPYLHNGSVPTLWDLLMPAERRPARFYRGHDVYDADRVGFRADVREVEGRKAFLFDATLPGNSNKGHTGARYGTELSDSDKWALIEYLKTL</sequence>
<name>A0A150SNK8_SORCE</name>
<evidence type="ECO:0000256" key="3">
    <source>
        <dbReference type="ARBA" id="ARBA00023004"/>
    </source>
</evidence>
<comment type="caution">
    <text evidence="7">The sequence shown here is derived from an EMBL/GenBank/DDBJ whole genome shotgun (WGS) entry which is preliminary data.</text>
</comment>
<protein>
    <recommendedName>
        <fullName evidence="6">Cytochrome c domain-containing protein</fullName>
    </recommendedName>
</protein>
<evidence type="ECO:0000313" key="7">
    <source>
        <dbReference type="EMBL" id="KYF94029.1"/>
    </source>
</evidence>
<evidence type="ECO:0000259" key="6">
    <source>
        <dbReference type="PROSITE" id="PS51007"/>
    </source>
</evidence>
<dbReference type="Proteomes" id="UP000075635">
    <property type="component" value="Unassembled WGS sequence"/>
</dbReference>
<dbReference type="SUPFAM" id="SSF46626">
    <property type="entry name" value="Cytochrome c"/>
    <property type="match status" value="1"/>
</dbReference>
<keyword evidence="1 4" id="KW-0349">Heme</keyword>
<evidence type="ECO:0000256" key="2">
    <source>
        <dbReference type="ARBA" id="ARBA00022723"/>
    </source>
</evidence>